<gene>
    <name evidence="3" type="ORF">EDC27_1753</name>
</gene>
<keyword evidence="4" id="KW-1185">Reference proteome</keyword>
<evidence type="ECO:0000313" key="3">
    <source>
        <dbReference type="EMBL" id="ROQ92080.1"/>
    </source>
</evidence>
<accession>A0A3N1UTN7</accession>
<dbReference type="InterPro" id="IPR019752">
    <property type="entry name" value="Pyrv/ketoisovalerate_OxRed_cat"/>
</dbReference>
<dbReference type="InterPro" id="IPR052554">
    <property type="entry name" value="2-oxoglutarate_synth_KorC"/>
</dbReference>
<proteinExistence type="predicted"/>
<sequence length="182" mass="19418">MGYRYEVRLSGSGGQGLIMAGIILAEAAGIHDGKYVCQTQSYGPEARGGASKSEVVISDEEIDYPKAIQPDVLLAMNQKSCDAYFFDLKPEGMLIVDSTFVKQVPTTRAVAIPFTQIARSELKKEMTANIVALGALALLTRCVSLSSLETAVLNRVPPDTVELNKKALEAGISAAKSHLKGT</sequence>
<name>A0A3N1UTN7_9BACT</name>
<dbReference type="OrthoDB" id="9789125at2"/>
<dbReference type="Pfam" id="PF01558">
    <property type="entry name" value="POR"/>
    <property type="match status" value="1"/>
</dbReference>
<evidence type="ECO:0000259" key="2">
    <source>
        <dbReference type="Pfam" id="PF01558"/>
    </source>
</evidence>
<feature type="domain" description="Pyruvate/ketoisovalerate oxidoreductase catalytic" evidence="2">
    <location>
        <begin position="13"/>
        <end position="172"/>
    </location>
</feature>
<dbReference type="RefSeq" id="WP_123290248.1">
    <property type="nucleotide sequence ID" value="NZ_RJVA01000012.1"/>
</dbReference>
<protein>
    <submittedName>
        <fullName evidence="3">2-oxoglutarate ferredoxin oxidoreductase gamma subunit</fullName>
    </submittedName>
</protein>
<dbReference type="NCBIfam" id="TIGR02175">
    <property type="entry name" value="PorC_KorC"/>
    <property type="match status" value="1"/>
</dbReference>
<dbReference type="PANTHER" id="PTHR42730:SF1">
    <property type="entry name" value="2-OXOGLUTARATE SYNTHASE SUBUNIT KORC"/>
    <property type="match status" value="1"/>
</dbReference>
<evidence type="ECO:0000313" key="4">
    <source>
        <dbReference type="Proteomes" id="UP000276223"/>
    </source>
</evidence>
<dbReference type="AlphaFoldDB" id="A0A3N1UTN7"/>
<comment type="caution">
    <text evidence="3">The sequence shown here is derived from an EMBL/GenBank/DDBJ whole genome shotgun (WGS) entry which is preliminary data.</text>
</comment>
<dbReference type="SUPFAM" id="SSF53323">
    <property type="entry name" value="Pyruvate-ferredoxin oxidoreductase, PFOR, domain III"/>
    <property type="match status" value="1"/>
</dbReference>
<dbReference type="Proteomes" id="UP000276223">
    <property type="component" value="Unassembled WGS sequence"/>
</dbReference>
<dbReference type="InterPro" id="IPR011894">
    <property type="entry name" value="PorC_KorC"/>
</dbReference>
<dbReference type="EMBL" id="RJVA01000012">
    <property type="protein sequence ID" value="ROQ92080.1"/>
    <property type="molecule type" value="Genomic_DNA"/>
</dbReference>
<dbReference type="GO" id="GO:0016625">
    <property type="term" value="F:oxidoreductase activity, acting on the aldehyde or oxo group of donors, iron-sulfur protein as acceptor"/>
    <property type="evidence" value="ECO:0007669"/>
    <property type="project" value="InterPro"/>
</dbReference>
<dbReference type="Gene3D" id="3.40.920.10">
    <property type="entry name" value="Pyruvate-ferredoxin oxidoreductase, PFOR, domain III"/>
    <property type="match status" value="1"/>
</dbReference>
<keyword evidence="1" id="KW-0560">Oxidoreductase</keyword>
<reference evidence="3 4" key="1">
    <citation type="submission" date="2018-11" db="EMBL/GenBank/DDBJ databases">
        <title>Genomic Encyclopedia of Type Strains, Phase IV (KMG-IV): sequencing the most valuable type-strain genomes for metagenomic binning, comparative biology and taxonomic classification.</title>
        <authorList>
            <person name="Goeker M."/>
        </authorList>
    </citation>
    <scope>NUCLEOTIDE SEQUENCE [LARGE SCALE GENOMIC DNA]</scope>
    <source>
        <strain evidence="3 4">DSM 22027</strain>
    </source>
</reference>
<organism evidence="3 4">
    <name type="scientific">Desulfosoma caldarium</name>
    <dbReference type="NCBI Taxonomy" id="610254"/>
    <lineage>
        <taxon>Bacteria</taxon>
        <taxon>Pseudomonadati</taxon>
        <taxon>Thermodesulfobacteriota</taxon>
        <taxon>Syntrophobacteria</taxon>
        <taxon>Syntrophobacterales</taxon>
        <taxon>Syntrophobacteraceae</taxon>
        <taxon>Desulfosoma</taxon>
    </lineage>
</organism>
<dbReference type="InterPro" id="IPR002869">
    <property type="entry name" value="Pyrv_flavodox_OxRed_cen"/>
</dbReference>
<evidence type="ECO:0000256" key="1">
    <source>
        <dbReference type="ARBA" id="ARBA00023002"/>
    </source>
</evidence>
<dbReference type="PANTHER" id="PTHR42730">
    <property type="entry name" value="2-OXOGLUTARATE SYNTHASE SUBUNIT KORC"/>
    <property type="match status" value="1"/>
</dbReference>